<gene>
    <name evidence="2" type="ORF">MICPUN_80463</name>
</gene>
<dbReference type="FunCoup" id="C1E4Q0">
    <property type="interactions" value="60"/>
</dbReference>
<proteinExistence type="predicted"/>
<dbReference type="OMA" id="GHDWFHI"/>
<organism evidence="2 3">
    <name type="scientific">Micromonas commoda (strain RCC299 / NOUM17 / CCMP2709)</name>
    <name type="common">Picoplanktonic green alga</name>
    <dbReference type="NCBI Taxonomy" id="296587"/>
    <lineage>
        <taxon>Eukaryota</taxon>
        <taxon>Viridiplantae</taxon>
        <taxon>Chlorophyta</taxon>
        <taxon>Mamiellophyceae</taxon>
        <taxon>Mamiellales</taxon>
        <taxon>Mamiellaceae</taxon>
        <taxon>Micromonas</taxon>
    </lineage>
</organism>
<dbReference type="Pfam" id="PF01966">
    <property type="entry name" value="HD"/>
    <property type="match status" value="1"/>
</dbReference>
<dbReference type="OrthoDB" id="16547at2759"/>
<dbReference type="InterPro" id="IPR003607">
    <property type="entry name" value="HD/PDEase_dom"/>
</dbReference>
<accession>C1E4Q0</accession>
<dbReference type="Gene3D" id="1.20.58.1910">
    <property type="match status" value="1"/>
</dbReference>
<dbReference type="STRING" id="296587.C1E4Q0"/>
<feature type="domain" description="HD/PDEase" evidence="1">
    <location>
        <begin position="21"/>
        <end position="142"/>
    </location>
</feature>
<dbReference type="PANTHER" id="PTHR33594:SF1">
    <property type="entry name" value="HD_PDEASE DOMAIN-CONTAINING PROTEIN"/>
    <property type="match status" value="1"/>
</dbReference>
<dbReference type="InterPro" id="IPR006674">
    <property type="entry name" value="HD_domain"/>
</dbReference>
<evidence type="ECO:0000259" key="1">
    <source>
        <dbReference type="SMART" id="SM00471"/>
    </source>
</evidence>
<dbReference type="GeneID" id="8243185"/>
<protein>
    <recommendedName>
        <fullName evidence="1">HD/PDEase domain-containing protein</fullName>
    </recommendedName>
</protein>
<dbReference type="KEGG" id="mis:MICPUN_80463"/>
<dbReference type="eggNOG" id="ENOG502QSR7">
    <property type="taxonomic scope" value="Eukaryota"/>
</dbReference>
<reference evidence="2 3" key="1">
    <citation type="journal article" date="2009" name="Science">
        <title>Green evolution and dynamic adaptations revealed by genomes of the marine picoeukaryotes Micromonas.</title>
        <authorList>
            <person name="Worden A.Z."/>
            <person name="Lee J.H."/>
            <person name="Mock T."/>
            <person name="Rouze P."/>
            <person name="Simmons M.P."/>
            <person name="Aerts A.L."/>
            <person name="Allen A.E."/>
            <person name="Cuvelier M.L."/>
            <person name="Derelle E."/>
            <person name="Everett M.V."/>
            <person name="Foulon E."/>
            <person name="Grimwood J."/>
            <person name="Gundlach H."/>
            <person name="Henrissat B."/>
            <person name="Napoli C."/>
            <person name="McDonald S.M."/>
            <person name="Parker M.S."/>
            <person name="Rombauts S."/>
            <person name="Salamov A."/>
            <person name="Von Dassow P."/>
            <person name="Badger J.H."/>
            <person name="Coutinho P.M."/>
            <person name="Demir E."/>
            <person name="Dubchak I."/>
            <person name="Gentemann C."/>
            <person name="Eikrem W."/>
            <person name="Gready J.E."/>
            <person name="John U."/>
            <person name="Lanier W."/>
            <person name="Lindquist E.A."/>
            <person name="Lucas S."/>
            <person name="Mayer K.F."/>
            <person name="Moreau H."/>
            <person name="Not F."/>
            <person name="Otillar R."/>
            <person name="Panaud O."/>
            <person name="Pangilinan J."/>
            <person name="Paulsen I."/>
            <person name="Piegu B."/>
            <person name="Poliakov A."/>
            <person name="Robbens S."/>
            <person name="Schmutz J."/>
            <person name="Toulza E."/>
            <person name="Wyss T."/>
            <person name="Zelensky A."/>
            <person name="Zhou K."/>
            <person name="Armbrust E.V."/>
            <person name="Bhattacharya D."/>
            <person name="Goodenough U.W."/>
            <person name="Van de Peer Y."/>
            <person name="Grigoriev I.V."/>
        </authorList>
    </citation>
    <scope>NUCLEOTIDE SEQUENCE [LARGE SCALE GENOMIC DNA]</scope>
    <source>
        <strain evidence="3">RCC299 / NOUM17</strain>
    </source>
</reference>
<dbReference type="InParanoid" id="C1E4Q0"/>
<dbReference type="PANTHER" id="PTHR33594">
    <property type="entry name" value="SUPERFAMILY HYDROLASE, PUTATIVE (AFU_ORTHOLOGUE AFUA_1G03035)-RELATED"/>
    <property type="match status" value="1"/>
</dbReference>
<evidence type="ECO:0000313" key="2">
    <source>
        <dbReference type="EMBL" id="ACO62758.1"/>
    </source>
</evidence>
<keyword evidence="3" id="KW-1185">Reference proteome</keyword>
<dbReference type="CDD" id="cd00077">
    <property type="entry name" value="HDc"/>
    <property type="match status" value="1"/>
</dbReference>
<sequence length="226" mass="25005">MTASIVADAEEWVKSELAGQDGSHDWWHIARVRATALSLAREESLPESSMLTVELAALLHDVRDWKYSGDANAGAEAVSSWLEDHGHPADDIRSIVKIISNMGFKDELSSSSAPAEITPEFKVVQDADRLDAIGALGIARTFCYGGARGDPMHVPGVEPRRGLTKEQYVASSTGGRVCTVVNHFHEKLLRLKGMMKSESGRRRAEGRHEFMLMYLEQFHGEWDGDR</sequence>
<dbReference type="SMART" id="SM00471">
    <property type="entry name" value="HDc"/>
    <property type="match status" value="1"/>
</dbReference>
<dbReference type="Proteomes" id="UP000002009">
    <property type="component" value="Chromosome 4"/>
</dbReference>
<dbReference type="AlphaFoldDB" id="C1E4Q0"/>
<dbReference type="RefSeq" id="XP_002501500.1">
    <property type="nucleotide sequence ID" value="XM_002501454.1"/>
</dbReference>
<name>C1E4Q0_MICCC</name>
<dbReference type="SUPFAM" id="SSF109604">
    <property type="entry name" value="HD-domain/PDEase-like"/>
    <property type="match status" value="1"/>
</dbReference>
<evidence type="ECO:0000313" key="3">
    <source>
        <dbReference type="Proteomes" id="UP000002009"/>
    </source>
</evidence>
<dbReference type="Gene3D" id="1.10.472.50">
    <property type="entry name" value="HD-domain/PDEase-like"/>
    <property type="match status" value="1"/>
</dbReference>
<dbReference type="EMBL" id="CP001325">
    <property type="protein sequence ID" value="ACO62758.1"/>
    <property type="molecule type" value="Genomic_DNA"/>
</dbReference>